<dbReference type="AlphaFoldDB" id="A0A7D6Z1D6"/>
<accession>A0A7D6Z1D6</accession>
<gene>
    <name evidence="4" type="ORF">H0264_34095</name>
</gene>
<dbReference type="SMART" id="SM00278">
    <property type="entry name" value="HhH1"/>
    <property type="match status" value="2"/>
</dbReference>
<dbReference type="InterPro" id="IPR010994">
    <property type="entry name" value="RuvA_2-like"/>
</dbReference>
<feature type="transmembrane region" description="Helical" evidence="2">
    <location>
        <begin position="62"/>
        <end position="81"/>
    </location>
</feature>
<keyword evidence="4" id="KW-0238">DNA-binding</keyword>
<feature type="domain" description="Helix-hairpin-helix DNA-binding motif class 1" evidence="3">
    <location>
        <begin position="268"/>
        <end position="287"/>
    </location>
</feature>
<dbReference type="RefSeq" id="WP_181581345.1">
    <property type="nucleotide sequence ID" value="NZ_CP059399.1"/>
</dbReference>
<dbReference type="Pfam" id="PF12836">
    <property type="entry name" value="HHH_3"/>
    <property type="match status" value="1"/>
</dbReference>
<feature type="region of interest" description="Disordered" evidence="1">
    <location>
        <begin position="191"/>
        <end position="228"/>
    </location>
</feature>
<keyword evidence="5" id="KW-1185">Reference proteome</keyword>
<feature type="compositionally biased region" description="Low complexity" evidence="1">
    <location>
        <begin position="207"/>
        <end position="222"/>
    </location>
</feature>
<feature type="region of interest" description="Disordered" evidence="1">
    <location>
        <begin position="83"/>
        <end position="128"/>
    </location>
</feature>
<dbReference type="GO" id="GO:0015628">
    <property type="term" value="P:protein secretion by the type II secretion system"/>
    <property type="evidence" value="ECO:0007669"/>
    <property type="project" value="TreeGrafter"/>
</dbReference>
<dbReference type="GO" id="GO:0015627">
    <property type="term" value="C:type II protein secretion system complex"/>
    <property type="evidence" value="ECO:0007669"/>
    <property type="project" value="TreeGrafter"/>
</dbReference>
<dbReference type="GO" id="GO:0006281">
    <property type="term" value="P:DNA repair"/>
    <property type="evidence" value="ECO:0007669"/>
    <property type="project" value="InterPro"/>
</dbReference>
<dbReference type="InterPro" id="IPR003583">
    <property type="entry name" value="Hlx-hairpin-Hlx_DNA-bd_motif"/>
</dbReference>
<keyword evidence="2" id="KW-0472">Membrane</keyword>
<feature type="compositionally biased region" description="Low complexity" evidence="1">
    <location>
        <begin position="112"/>
        <end position="128"/>
    </location>
</feature>
<keyword evidence="2" id="KW-0812">Transmembrane</keyword>
<organism evidence="4 5">
    <name type="scientific">Nocardia huaxiensis</name>
    <dbReference type="NCBI Taxonomy" id="2755382"/>
    <lineage>
        <taxon>Bacteria</taxon>
        <taxon>Bacillati</taxon>
        <taxon>Actinomycetota</taxon>
        <taxon>Actinomycetes</taxon>
        <taxon>Mycobacteriales</taxon>
        <taxon>Nocardiaceae</taxon>
        <taxon>Nocardia</taxon>
    </lineage>
</organism>
<dbReference type="KEGG" id="nhu:H0264_34095"/>
<evidence type="ECO:0000313" key="4">
    <source>
        <dbReference type="EMBL" id="QLY30146.1"/>
    </source>
</evidence>
<dbReference type="EMBL" id="CP059399">
    <property type="protein sequence ID" value="QLY30146.1"/>
    <property type="molecule type" value="Genomic_DNA"/>
</dbReference>
<feature type="compositionally biased region" description="Polar residues" evidence="1">
    <location>
        <begin position="194"/>
        <end position="206"/>
    </location>
</feature>
<dbReference type="SUPFAM" id="SSF47781">
    <property type="entry name" value="RuvA domain 2-like"/>
    <property type="match status" value="1"/>
</dbReference>
<proteinExistence type="predicted"/>
<sequence length="290" mass="30579">MPRTDEPTLHRARWNDESLDDALGESPTRPWRPDRTAGETLHDRIVPERFHGTRWDPGPRGVLILAAVGIFVVLLAATSSFTDRPAAHPVPPITPVAATDPNHRTTANNPGAQPETATTAPASTSARPSTAAEVVVSVVGLVEHGGLRRFPPGSRVADAIKAATPHPEADLAGLNLAQPLHDGDQIVIGRTDPNPATSQHGSTLTNAAQSAAIPAAPTESPRPTTPPTRVNLNTATEPELDALPGVGPVTARAILTWRTQHGRFTSIDQLAEVDGIGPSRLARLRNSVTI</sequence>
<dbReference type="InterPro" id="IPR004509">
    <property type="entry name" value="Competence_ComEA_HhH"/>
</dbReference>
<dbReference type="PANTHER" id="PTHR21180">
    <property type="entry name" value="ENDONUCLEASE/EXONUCLEASE/PHOSPHATASE FAMILY DOMAIN-CONTAINING PROTEIN 1"/>
    <property type="match status" value="1"/>
</dbReference>
<evidence type="ECO:0000259" key="3">
    <source>
        <dbReference type="SMART" id="SM00278"/>
    </source>
</evidence>
<name>A0A7D6Z1D6_9NOCA</name>
<feature type="domain" description="Helix-hairpin-helix DNA-binding motif class 1" evidence="3">
    <location>
        <begin position="238"/>
        <end position="257"/>
    </location>
</feature>
<dbReference type="GO" id="GO:0003677">
    <property type="term" value="F:DNA binding"/>
    <property type="evidence" value="ECO:0007669"/>
    <property type="project" value="UniProtKB-KW"/>
</dbReference>
<evidence type="ECO:0000313" key="5">
    <source>
        <dbReference type="Proteomes" id="UP000515512"/>
    </source>
</evidence>
<dbReference type="InterPro" id="IPR051675">
    <property type="entry name" value="Endo/Exo/Phosphatase_dom_1"/>
</dbReference>
<dbReference type="Proteomes" id="UP000515512">
    <property type="component" value="Chromosome"/>
</dbReference>
<evidence type="ECO:0000256" key="1">
    <source>
        <dbReference type="SAM" id="MobiDB-lite"/>
    </source>
</evidence>
<protein>
    <submittedName>
        <fullName evidence="4">ComEA family DNA-binding protein</fullName>
    </submittedName>
</protein>
<feature type="compositionally biased region" description="Basic and acidic residues" evidence="1">
    <location>
        <begin position="31"/>
        <end position="40"/>
    </location>
</feature>
<dbReference type="Gene3D" id="1.10.150.320">
    <property type="entry name" value="Photosystem II 12 kDa extrinsic protein"/>
    <property type="match status" value="1"/>
</dbReference>
<keyword evidence="2" id="KW-1133">Transmembrane helix</keyword>
<feature type="compositionally biased region" description="Basic and acidic residues" evidence="1">
    <location>
        <begin position="1"/>
        <end position="16"/>
    </location>
</feature>
<dbReference type="NCBIfam" id="TIGR00426">
    <property type="entry name" value="competence protein ComEA helix-hairpin-helix repeat region"/>
    <property type="match status" value="1"/>
</dbReference>
<dbReference type="PANTHER" id="PTHR21180:SF32">
    <property type="entry name" value="ENDONUCLEASE_EXONUCLEASE_PHOSPHATASE FAMILY DOMAIN-CONTAINING PROTEIN 1"/>
    <property type="match status" value="1"/>
</dbReference>
<evidence type="ECO:0000256" key="2">
    <source>
        <dbReference type="SAM" id="Phobius"/>
    </source>
</evidence>
<reference evidence="4 5" key="1">
    <citation type="submission" date="2020-07" db="EMBL/GenBank/DDBJ databases">
        <authorList>
            <person name="Zhuang K."/>
            <person name="Ran Y."/>
        </authorList>
    </citation>
    <scope>NUCLEOTIDE SEQUENCE [LARGE SCALE GENOMIC DNA]</scope>
    <source>
        <strain evidence="4 5">WCH-YHL-001</strain>
    </source>
</reference>
<feature type="region of interest" description="Disordered" evidence="1">
    <location>
        <begin position="1"/>
        <end position="40"/>
    </location>
</feature>